<dbReference type="GeneID" id="60656800"/>
<name>A0A6D2CD37_9HELI</name>
<dbReference type="EMBL" id="JRPH02000009">
    <property type="protein sequence ID" value="TLE05209.1"/>
    <property type="molecule type" value="Genomic_DNA"/>
</dbReference>
<dbReference type="InterPro" id="IPR029063">
    <property type="entry name" value="SAM-dependent_MTases_sf"/>
</dbReference>
<protein>
    <submittedName>
        <fullName evidence="1">Uncharacterized protein</fullName>
    </submittedName>
</protein>
<sequence>MRITSVESDKKWLAHLSEWDMIKQNLSTQRLSFFHVDIGKTGAWGVPLELNKRESFPNYSKQIFTHRNDFSMVFVDGRFRVACILASIIYCKANTRILVHDFNNRPHYHKVVEFLDFVDTCDTLAEFKIKENIDPQRLLAMYDKSRYDYE</sequence>
<gene>
    <name evidence="1" type="ORF">LS77_004070</name>
</gene>
<proteinExistence type="predicted"/>
<dbReference type="RefSeq" id="WP_004087158.1">
    <property type="nucleotide sequence ID" value="NZ_CABKOK010000007.1"/>
</dbReference>
<reference evidence="1 2" key="1">
    <citation type="journal article" date="2014" name="Genome Announc.">
        <title>Draft genome sequences of eight enterohepatic helicobacter species isolated from both laboratory and wild rodents.</title>
        <authorList>
            <person name="Sheh A."/>
            <person name="Shen Z."/>
            <person name="Fox J.G."/>
        </authorList>
    </citation>
    <scope>NUCLEOTIDE SEQUENCE [LARGE SCALE GENOMIC DNA]</scope>
    <source>
        <strain evidence="1 2">Missouri</strain>
    </source>
</reference>
<dbReference type="Gene3D" id="3.40.50.150">
    <property type="entry name" value="Vaccinia Virus protein VP39"/>
    <property type="match status" value="1"/>
</dbReference>
<comment type="caution">
    <text evidence="1">The sequence shown here is derived from an EMBL/GenBank/DDBJ whole genome shotgun (WGS) entry which is preliminary data.</text>
</comment>
<evidence type="ECO:0000313" key="2">
    <source>
        <dbReference type="Proteomes" id="UP000029870"/>
    </source>
</evidence>
<dbReference type="AlphaFoldDB" id="A0A6D2CD37"/>
<accession>A0A6D2CD37</accession>
<dbReference type="Proteomes" id="UP000029870">
    <property type="component" value="Unassembled WGS sequence"/>
</dbReference>
<organism evidence="1 2">
    <name type="scientific">Helicobacter bilis</name>
    <dbReference type="NCBI Taxonomy" id="37372"/>
    <lineage>
        <taxon>Bacteria</taxon>
        <taxon>Pseudomonadati</taxon>
        <taxon>Campylobacterota</taxon>
        <taxon>Epsilonproteobacteria</taxon>
        <taxon>Campylobacterales</taxon>
        <taxon>Helicobacteraceae</taxon>
        <taxon>Helicobacter</taxon>
    </lineage>
</organism>
<evidence type="ECO:0000313" key="1">
    <source>
        <dbReference type="EMBL" id="TLE05209.1"/>
    </source>
</evidence>